<protein>
    <submittedName>
        <fullName evidence="1">Thiol-disulfide isomerase/thioredoxin</fullName>
    </submittedName>
</protein>
<accession>A0A327VS01</accession>
<dbReference type="SUPFAM" id="SSF52833">
    <property type="entry name" value="Thioredoxin-like"/>
    <property type="match status" value="1"/>
</dbReference>
<name>A0A327VS01_9BACT</name>
<organism evidence="1 2">
    <name type="scientific">Chitinophaga dinghuensis</name>
    <dbReference type="NCBI Taxonomy" id="1539050"/>
    <lineage>
        <taxon>Bacteria</taxon>
        <taxon>Pseudomonadati</taxon>
        <taxon>Bacteroidota</taxon>
        <taxon>Chitinophagia</taxon>
        <taxon>Chitinophagales</taxon>
        <taxon>Chitinophagaceae</taxon>
        <taxon>Chitinophaga</taxon>
    </lineage>
</organism>
<dbReference type="Gene3D" id="3.40.30.10">
    <property type="entry name" value="Glutaredoxin"/>
    <property type="match status" value="1"/>
</dbReference>
<gene>
    <name evidence="1" type="ORF">CLV59_108341</name>
</gene>
<proteinExistence type="predicted"/>
<dbReference type="AlphaFoldDB" id="A0A327VS01"/>
<reference evidence="1 2" key="1">
    <citation type="submission" date="2018-06" db="EMBL/GenBank/DDBJ databases">
        <title>Genomic Encyclopedia of Archaeal and Bacterial Type Strains, Phase II (KMG-II): from individual species to whole genera.</title>
        <authorList>
            <person name="Goeker M."/>
        </authorList>
    </citation>
    <scope>NUCLEOTIDE SEQUENCE [LARGE SCALE GENOMIC DNA]</scope>
    <source>
        <strain evidence="1 2">DSM 29821</strain>
    </source>
</reference>
<dbReference type="GO" id="GO:0016853">
    <property type="term" value="F:isomerase activity"/>
    <property type="evidence" value="ECO:0007669"/>
    <property type="project" value="UniProtKB-KW"/>
</dbReference>
<dbReference type="EMBL" id="QLMA01000008">
    <property type="protein sequence ID" value="RAJ76820.1"/>
    <property type="molecule type" value="Genomic_DNA"/>
</dbReference>
<sequence length="159" mass="17988">MEVNNDNLEKSDISTLMYQAEFLNIDSLPVSIPKSYLKDKNLLIDFWYIKCSPCLRKMVPLAAVKMRIGKTGTGEVILINDGSIDSFSTFKKAVSGLPKNLQYLYDVNGKLTKSVNVTGYPYEIVLHRGEVVRKLVGFNKGETDDLYIDEVLEMLNNKK</sequence>
<keyword evidence="1" id="KW-0413">Isomerase</keyword>
<keyword evidence="2" id="KW-1185">Reference proteome</keyword>
<comment type="caution">
    <text evidence="1">The sequence shown here is derived from an EMBL/GenBank/DDBJ whole genome shotgun (WGS) entry which is preliminary data.</text>
</comment>
<evidence type="ECO:0000313" key="1">
    <source>
        <dbReference type="EMBL" id="RAJ76820.1"/>
    </source>
</evidence>
<dbReference type="InterPro" id="IPR036249">
    <property type="entry name" value="Thioredoxin-like_sf"/>
</dbReference>
<evidence type="ECO:0000313" key="2">
    <source>
        <dbReference type="Proteomes" id="UP000249819"/>
    </source>
</evidence>
<dbReference type="Proteomes" id="UP000249819">
    <property type="component" value="Unassembled WGS sequence"/>
</dbReference>